<proteinExistence type="predicted"/>
<evidence type="ECO:0000313" key="4">
    <source>
        <dbReference type="Proteomes" id="UP000276260"/>
    </source>
</evidence>
<dbReference type="CDD" id="cd06339">
    <property type="entry name" value="PBP1_YraM_LppC_lipoprotein-like"/>
    <property type="match status" value="1"/>
</dbReference>
<reference evidence="3 4" key="1">
    <citation type="submission" date="2018-11" db="EMBL/GenBank/DDBJ databases">
        <title>Draft genome analysis of Rheinheimera mesophila isolated from an industrial waste site.</title>
        <authorList>
            <person name="Yu Q."/>
            <person name="Qi Y."/>
            <person name="Zhang H."/>
            <person name="Lu Y."/>
            <person name="Pu J."/>
        </authorList>
    </citation>
    <scope>NUCLEOTIDE SEQUENCE [LARGE SCALE GENOMIC DNA]</scope>
    <source>
        <strain evidence="3 4">IITR13</strain>
    </source>
</reference>
<dbReference type="RefSeq" id="WP_052749249.1">
    <property type="nucleotide sequence ID" value="NZ_LAVS01000007.1"/>
</dbReference>
<dbReference type="EMBL" id="RRCF01000002">
    <property type="protein sequence ID" value="RRJ21308.1"/>
    <property type="molecule type" value="Genomic_DNA"/>
</dbReference>
<gene>
    <name evidence="3" type="ORF">EIK76_10540</name>
</gene>
<dbReference type="GO" id="GO:0031241">
    <property type="term" value="C:periplasmic side of cell outer membrane"/>
    <property type="evidence" value="ECO:0007669"/>
    <property type="project" value="TreeGrafter"/>
</dbReference>
<name>A0A3P3QJQ8_9GAMM</name>
<comment type="caution">
    <text evidence="3">The sequence shown here is derived from an EMBL/GenBank/DDBJ whole genome shotgun (WGS) entry which is preliminary data.</text>
</comment>
<dbReference type="Gene3D" id="1.25.40.650">
    <property type="match status" value="1"/>
</dbReference>
<keyword evidence="1" id="KW-0472">Membrane</keyword>
<dbReference type="PANTHER" id="PTHR38038:SF1">
    <property type="entry name" value="PENICILLIN-BINDING PROTEIN ACTIVATOR LPOA"/>
    <property type="match status" value="1"/>
</dbReference>
<evidence type="ECO:0000313" key="3">
    <source>
        <dbReference type="EMBL" id="RRJ21308.1"/>
    </source>
</evidence>
<accession>A0A3P3QJQ8</accession>
<sequence length="624" mass="69806">MFPSLYLCIVKSSKLKPLILFGSAIAFAGCSSTPDQVAPVQQAPVLKPAPVAEEEVEVVKIEKPLSGADFIEQAGQQQGSEQQWQLLEAAKAHLQQGETEQAQAISRVLASQATTEVQQANLLILFQGLIAAGAHDDIETFNRQYSVSSFKQQDKAAYLQSLAQYQSSRREPDKAVKTYLQLLALEPEQSAHQTALWQQLGMLTPDQLTSLSQDLDATTQGWAKLLQLHQQYLGNTPALTQALSDWQQQYSNLPSLQQLPAEIQQLSAVDAFSPQTIAVLLPFNSNFRQHAEAIQQGILAASANQQARLIFIDSQTEAAALKQQLATEQVDFVIGPLLKEQVDTISQQADWTIPTLFLNGKTNAAQHSADKFYFSLSVEDEAHQMAMLFKQKNYKQPVLMASRNPLSQRMAEQFGRDWKQIAGKEPEVYWFADQAGMESTIKQLLETAASEQRIREISQLAGETVKAEPHSRQDIDAIYLLADPAQTRLLKPYIDVSVAPTKTTVPVYASSRSHQKSAEFTDRRDLQGLTFTEMPWMLSAGQQQEFRQQFEQLFPQQDETLQRLFAMGYDSYQLIFRLKQQQQFPALRYQGLTGNLALSADGQVQRQLTWGKYSKDGLLIPRAP</sequence>
<dbReference type="AlphaFoldDB" id="A0A3P3QJQ8"/>
<organism evidence="3 4">
    <name type="scientific">Rheinheimera mesophila</name>
    <dbReference type="NCBI Taxonomy" id="1547515"/>
    <lineage>
        <taxon>Bacteria</taxon>
        <taxon>Pseudomonadati</taxon>
        <taxon>Pseudomonadota</taxon>
        <taxon>Gammaproteobacteria</taxon>
        <taxon>Chromatiales</taxon>
        <taxon>Chromatiaceae</taxon>
        <taxon>Rheinheimera</taxon>
    </lineage>
</organism>
<feature type="signal peptide" evidence="2">
    <location>
        <begin position="1"/>
        <end position="28"/>
    </location>
</feature>
<feature type="chain" id="PRO_5018071478" evidence="2">
    <location>
        <begin position="29"/>
        <end position="624"/>
    </location>
</feature>
<dbReference type="GO" id="GO:0009252">
    <property type="term" value="P:peptidoglycan biosynthetic process"/>
    <property type="evidence" value="ECO:0007669"/>
    <property type="project" value="TreeGrafter"/>
</dbReference>
<dbReference type="InterPro" id="IPR007443">
    <property type="entry name" value="LpoA"/>
</dbReference>
<dbReference type="OrthoDB" id="6708821at2"/>
<evidence type="ECO:0000256" key="1">
    <source>
        <dbReference type="ARBA" id="ARBA00023136"/>
    </source>
</evidence>
<keyword evidence="2" id="KW-0732">Signal</keyword>
<dbReference type="Proteomes" id="UP000276260">
    <property type="component" value="Unassembled WGS sequence"/>
</dbReference>
<dbReference type="Pfam" id="PF04348">
    <property type="entry name" value="LppC"/>
    <property type="match status" value="1"/>
</dbReference>
<dbReference type="GO" id="GO:0030234">
    <property type="term" value="F:enzyme regulator activity"/>
    <property type="evidence" value="ECO:0007669"/>
    <property type="project" value="TreeGrafter"/>
</dbReference>
<protein>
    <submittedName>
        <fullName evidence="3">Penicillin-binding protein activator</fullName>
    </submittedName>
</protein>
<keyword evidence="4" id="KW-1185">Reference proteome</keyword>
<dbReference type="InterPro" id="IPR028082">
    <property type="entry name" value="Peripla_BP_I"/>
</dbReference>
<dbReference type="PANTHER" id="PTHR38038">
    <property type="entry name" value="PENICILLIN-BINDING PROTEIN ACTIVATOR LPOA"/>
    <property type="match status" value="1"/>
</dbReference>
<evidence type="ECO:0000256" key="2">
    <source>
        <dbReference type="SAM" id="SignalP"/>
    </source>
</evidence>
<dbReference type="Gene3D" id="3.40.50.2300">
    <property type="match status" value="2"/>
</dbReference>
<dbReference type="SUPFAM" id="SSF53822">
    <property type="entry name" value="Periplasmic binding protein-like I"/>
    <property type="match status" value="1"/>
</dbReference>